<dbReference type="RefSeq" id="WP_343163825.1">
    <property type="nucleotide sequence ID" value="NZ_JBHRSV010000001.1"/>
</dbReference>
<name>A0ABV6ZU24_9PROT</name>
<evidence type="ECO:0000256" key="1">
    <source>
        <dbReference type="SAM" id="Phobius"/>
    </source>
</evidence>
<keyword evidence="1" id="KW-0812">Transmembrane</keyword>
<dbReference type="InterPro" id="IPR013879">
    <property type="entry name" value="DUF1761"/>
</dbReference>
<feature type="transmembrane region" description="Helical" evidence="1">
    <location>
        <begin position="50"/>
        <end position="72"/>
    </location>
</feature>
<keyword evidence="1" id="KW-1133">Transmembrane helix</keyword>
<feature type="transmembrane region" description="Helical" evidence="1">
    <location>
        <begin position="112"/>
        <end position="133"/>
    </location>
</feature>
<gene>
    <name evidence="2" type="ORF">ACFOOR_02350</name>
</gene>
<organism evidence="2 3">
    <name type="scientific">Hyphobacterium vulgare</name>
    <dbReference type="NCBI Taxonomy" id="1736751"/>
    <lineage>
        <taxon>Bacteria</taxon>
        <taxon>Pseudomonadati</taxon>
        <taxon>Pseudomonadota</taxon>
        <taxon>Alphaproteobacteria</taxon>
        <taxon>Maricaulales</taxon>
        <taxon>Maricaulaceae</taxon>
        <taxon>Hyphobacterium</taxon>
    </lineage>
</organism>
<keyword evidence="1" id="KW-0472">Membrane</keyword>
<evidence type="ECO:0000313" key="3">
    <source>
        <dbReference type="Proteomes" id="UP001595379"/>
    </source>
</evidence>
<proteinExistence type="predicted"/>
<feature type="transmembrane region" description="Helical" evidence="1">
    <location>
        <begin position="84"/>
        <end position="105"/>
    </location>
</feature>
<keyword evidence="3" id="KW-1185">Reference proteome</keyword>
<dbReference type="Proteomes" id="UP001595379">
    <property type="component" value="Unassembled WGS sequence"/>
</dbReference>
<feature type="transmembrane region" description="Helical" evidence="1">
    <location>
        <begin position="6"/>
        <end position="29"/>
    </location>
</feature>
<reference evidence="3" key="1">
    <citation type="journal article" date="2019" name="Int. J. Syst. Evol. Microbiol.">
        <title>The Global Catalogue of Microorganisms (GCM) 10K type strain sequencing project: providing services to taxonomists for standard genome sequencing and annotation.</title>
        <authorList>
            <consortium name="The Broad Institute Genomics Platform"/>
            <consortium name="The Broad Institute Genome Sequencing Center for Infectious Disease"/>
            <person name="Wu L."/>
            <person name="Ma J."/>
        </authorList>
    </citation>
    <scope>NUCLEOTIDE SEQUENCE [LARGE SCALE GENOMIC DNA]</scope>
    <source>
        <strain evidence="3">KCTC 52487</strain>
    </source>
</reference>
<sequence>MEFHGINIIAALLAALGFMVVGFLWYGPLFGKTWMKLHGWTEDDFKGQNMAPVLVQGVINALITAIGMALVFHWTSVDSILDALHIAFVLWIAFSATTQALAFIYERQKLGLTLIHFGNQLVGFLLAAVILALF</sequence>
<evidence type="ECO:0000313" key="2">
    <source>
        <dbReference type="EMBL" id="MFC2924940.1"/>
    </source>
</evidence>
<accession>A0ABV6ZU24</accession>
<dbReference type="EMBL" id="JBHRSV010000001">
    <property type="protein sequence ID" value="MFC2924940.1"/>
    <property type="molecule type" value="Genomic_DNA"/>
</dbReference>
<comment type="caution">
    <text evidence="2">The sequence shown here is derived from an EMBL/GenBank/DDBJ whole genome shotgun (WGS) entry which is preliminary data.</text>
</comment>
<dbReference type="Pfam" id="PF08570">
    <property type="entry name" value="DUF1761"/>
    <property type="match status" value="1"/>
</dbReference>
<protein>
    <submittedName>
        <fullName evidence="2">DUF1761 domain-containing protein</fullName>
    </submittedName>
</protein>